<protein>
    <recommendedName>
        <fullName evidence="4">Type II secretion system protein GspI</fullName>
    </recommendedName>
</protein>
<keyword evidence="1" id="KW-1133">Transmembrane helix</keyword>
<keyword evidence="1" id="KW-0472">Membrane</keyword>
<evidence type="ECO:0008006" key="4">
    <source>
        <dbReference type="Google" id="ProtNLM"/>
    </source>
</evidence>
<organism evidence="2 3">
    <name type="scientific">Inquilinus limosus</name>
    <dbReference type="NCBI Taxonomy" id="171674"/>
    <lineage>
        <taxon>Bacteria</taxon>
        <taxon>Pseudomonadati</taxon>
        <taxon>Pseudomonadota</taxon>
        <taxon>Alphaproteobacteria</taxon>
        <taxon>Rhodospirillales</taxon>
        <taxon>Rhodospirillaceae</taxon>
        <taxon>Inquilinus</taxon>
    </lineage>
</organism>
<evidence type="ECO:0000313" key="2">
    <source>
        <dbReference type="EMBL" id="OWJ64367.1"/>
    </source>
</evidence>
<comment type="caution">
    <text evidence="2">The sequence shown here is derived from an EMBL/GenBank/DDBJ whole genome shotgun (WGS) entry which is preliminary data.</text>
</comment>
<gene>
    <name evidence="2" type="ORF">BWR60_25110</name>
</gene>
<dbReference type="NCBIfam" id="TIGR02532">
    <property type="entry name" value="IV_pilin_GFxxxE"/>
    <property type="match status" value="1"/>
</dbReference>
<dbReference type="OrthoDB" id="7864109at2"/>
<sequence length="141" mass="14788">MADRRRPPGDLTLTRPRRQAGFTLVEVLVALAVLGSITATSLALLVSSRDRDSRAATQLRAGLAAEAILERVGLDLSLTPRSVSGRLSDGSAWSLAIAPWREEGLPEGPGQPGLLSVTVRVAPRRGPAVQLVTLRAGGLPP</sequence>
<dbReference type="Proteomes" id="UP000196655">
    <property type="component" value="Unassembled WGS sequence"/>
</dbReference>
<dbReference type="InterPro" id="IPR012902">
    <property type="entry name" value="N_methyl_site"/>
</dbReference>
<keyword evidence="1" id="KW-0812">Transmembrane</keyword>
<dbReference type="Pfam" id="PF07963">
    <property type="entry name" value="N_methyl"/>
    <property type="match status" value="1"/>
</dbReference>
<dbReference type="EMBL" id="NHON01000060">
    <property type="protein sequence ID" value="OWJ64367.1"/>
    <property type="molecule type" value="Genomic_DNA"/>
</dbReference>
<evidence type="ECO:0000256" key="1">
    <source>
        <dbReference type="SAM" id="Phobius"/>
    </source>
</evidence>
<feature type="transmembrane region" description="Helical" evidence="1">
    <location>
        <begin position="20"/>
        <end position="46"/>
    </location>
</feature>
<proteinExistence type="predicted"/>
<dbReference type="PROSITE" id="PS00409">
    <property type="entry name" value="PROKAR_NTER_METHYL"/>
    <property type="match status" value="1"/>
</dbReference>
<evidence type="ECO:0000313" key="3">
    <source>
        <dbReference type="Proteomes" id="UP000196655"/>
    </source>
</evidence>
<dbReference type="STRING" id="1122125.GCA_000423185_03346"/>
<dbReference type="AlphaFoldDB" id="A0A211ZGY1"/>
<reference evidence="3" key="1">
    <citation type="submission" date="2017-05" db="EMBL/GenBank/DDBJ databases">
        <authorList>
            <person name="Macchi M."/>
            <person name="Festa S."/>
            <person name="Coppotelli B.M."/>
            <person name="Morelli I.S."/>
        </authorList>
    </citation>
    <scope>NUCLEOTIDE SEQUENCE [LARGE SCALE GENOMIC DNA]</scope>
    <source>
        <strain evidence="3">I</strain>
    </source>
</reference>
<keyword evidence="3" id="KW-1185">Reference proteome</keyword>
<name>A0A211ZGY1_9PROT</name>
<accession>A0A211ZGY1</accession>